<keyword evidence="7" id="KW-1185">Reference proteome</keyword>
<sequence length="139" mass="14922">MTVVSVAAAIVALLAMLWRARSSLLLVTINGDSMAPDLNRGDVVLVHRRRRYRSGNIALLRLEPGSMPMVKRIVAVAGDPVPDAIRHAIPGMVVPTGAVVVLGTRPDSIDSRRLGPVPVERVVGVVVGRVRRQAPEVTR</sequence>
<dbReference type="RefSeq" id="WP_190253203.1">
    <property type="nucleotide sequence ID" value="NZ_BMPI01000031.1"/>
</dbReference>
<dbReference type="Gene3D" id="2.10.109.10">
    <property type="entry name" value="Umud Fragment, subunit A"/>
    <property type="match status" value="1"/>
</dbReference>
<organism evidence="6 7">
    <name type="scientific">Dactylosporangium sucinum</name>
    <dbReference type="NCBI Taxonomy" id="1424081"/>
    <lineage>
        <taxon>Bacteria</taxon>
        <taxon>Bacillati</taxon>
        <taxon>Actinomycetota</taxon>
        <taxon>Actinomycetes</taxon>
        <taxon>Micromonosporales</taxon>
        <taxon>Micromonosporaceae</taxon>
        <taxon>Dactylosporangium</taxon>
    </lineage>
</organism>
<evidence type="ECO:0000256" key="3">
    <source>
        <dbReference type="PIRSR" id="PIRSR600223-1"/>
    </source>
</evidence>
<proteinExistence type="inferred from homology"/>
<dbReference type="GO" id="GO:0005886">
    <property type="term" value="C:plasma membrane"/>
    <property type="evidence" value="ECO:0007669"/>
    <property type="project" value="UniProtKB-SubCell"/>
</dbReference>
<dbReference type="PANTHER" id="PTHR43390:SF1">
    <property type="entry name" value="CHLOROPLAST PROCESSING PEPTIDASE"/>
    <property type="match status" value="1"/>
</dbReference>
<reference evidence="6" key="1">
    <citation type="journal article" date="2014" name="Int. J. Syst. Evol. Microbiol.">
        <title>Complete genome sequence of Corynebacterium casei LMG S-19264T (=DSM 44701T), isolated from a smear-ripened cheese.</title>
        <authorList>
            <consortium name="US DOE Joint Genome Institute (JGI-PGF)"/>
            <person name="Walter F."/>
            <person name="Albersmeier A."/>
            <person name="Kalinowski J."/>
            <person name="Ruckert C."/>
        </authorList>
    </citation>
    <scope>NUCLEOTIDE SEQUENCE</scope>
    <source>
        <strain evidence="6">JCM 19831</strain>
    </source>
</reference>
<dbReference type="Proteomes" id="UP000642070">
    <property type="component" value="Unassembled WGS sequence"/>
</dbReference>
<feature type="domain" description="Peptidase S24/S26A/S26B/S26C" evidence="4">
    <location>
        <begin position="19"/>
        <end position="75"/>
    </location>
</feature>
<gene>
    <name evidence="6" type="primary">lepB</name>
    <name evidence="6" type="ORF">GCM10007977_058950</name>
</gene>
<evidence type="ECO:0000259" key="4">
    <source>
        <dbReference type="Pfam" id="PF00717"/>
    </source>
</evidence>
<dbReference type="PANTHER" id="PTHR43390">
    <property type="entry name" value="SIGNAL PEPTIDASE I"/>
    <property type="match status" value="1"/>
</dbReference>
<evidence type="ECO:0000256" key="2">
    <source>
        <dbReference type="ARBA" id="ARBA00009370"/>
    </source>
</evidence>
<dbReference type="InterPro" id="IPR019533">
    <property type="entry name" value="Peptidase_S26"/>
</dbReference>
<feature type="active site" evidence="3">
    <location>
        <position position="33"/>
    </location>
</feature>
<accession>A0A917U252</accession>
<dbReference type="SUPFAM" id="SSF51306">
    <property type="entry name" value="LexA/Signal peptidase"/>
    <property type="match status" value="1"/>
</dbReference>
<dbReference type="GO" id="GO:0006465">
    <property type="term" value="P:signal peptide processing"/>
    <property type="evidence" value="ECO:0007669"/>
    <property type="project" value="InterPro"/>
</dbReference>
<dbReference type="Pfam" id="PF10502">
    <property type="entry name" value="Peptidase_S26"/>
    <property type="match status" value="1"/>
</dbReference>
<dbReference type="InterPro" id="IPR015927">
    <property type="entry name" value="Peptidase_S24_S26A/B/C"/>
</dbReference>
<feature type="active site" evidence="3">
    <location>
        <position position="71"/>
    </location>
</feature>
<comment type="caution">
    <text evidence="6">The sequence shown here is derived from an EMBL/GenBank/DDBJ whole genome shotgun (WGS) entry which is preliminary data.</text>
</comment>
<protein>
    <submittedName>
        <fullName evidence="6">S26 family signal peptidase</fullName>
    </submittedName>
</protein>
<comment type="similarity">
    <text evidence="2">Belongs to the peptidase S26 family.</text>
</comment>
<evidence type="ECO:0000256" key="1">
    <source>
        <dbReference type="ARBA" id="ARBA00004401"/>
    </source>
</evidence>
<evidence type="ECO:0000313" key="7">
    <source>
        <dbReference type="Proteomes" id="UP000642070"/>
    </source>
</evidence>
<evidence type="ECO:0000313" key="6">
    <source>
        <dbReference type="EMBL" id="GGM49509.1"/>
    </source>
</evidence>
<comment type="subcellular location">
    <subcellularLocation>
        <location evidence="1">Cell membrane</location>
        <topology evidence="1">Single-pass type II membrane protein</topology>
    </subcellularLocation>
</comment>
<feature type="domain" description="Peptidase S26" evidence="5">
    <location>
        <begin position="91"/>
        <end position="127"/>
    </location>
</feature>
<dbReference type="InterPro" id="IPR000223">
    <property type="entry name" value="Pept_S26A_signal_pept_1"/>
</dbReference>
<evidence type="ECO:0000259" key="5">
    <source>
        <dbReference type="Pfam" id="PF10502"/>
    </source>
</evidence>
<dbReference type="GO" id="GO:0004252">
    <property type="term" value="F:serine-type endopeptidase activity"/>
    <property type="evidence" value="ECO:0007669"/>
    <property type="project" value="InterPro"/>
</dbReference>
<dbReference type="InterPro" id="IPR036286">
    <property type="entry name" value="LexA/Signal_pep-like_sf"/>
</dbReference>
<reference evidence="6" key="2">
    <citation type="submission" date="2020-09" db="EMBL/GenBank/DDBJ databases">
        <authorList>
            <person name="Sun Q."/>
            <person name="Ohkuma M."/>
        </authorList>
    </citation>
    <scope>NUCLEOTIDE SEQUENCE</scope>
    <source>
        <strain evidence="6">JCM 19831</strain>
    </source>
</reference>
<name>A0A917U252_9ACTN</name>
<dbReference type="CDD" id="cd06462">
    <property type="entry name" value="Peptidase_S24_S26"/>
    <property type="match status" value="1"/>
</dbReference>
<dbReference type="EMBL" id="BMPI01000031">
    <property type="protein sequence ID" value="GGM49509.1"/>
    <property type="molecule type" value="Genomic_DNA"/>
</dbReference>
<dbReference type="Pfam" id="PF00717">
    <property type="entry name" value="Peptidase_S24"/>
    <property type="match status" value="1"/>
</dbReference>
<dbReference type="AlphaFoldDB" id="A0A917U252"/>